<dbReference type="InterPro" id="IPR029753">
    <property type="entry name" value="D-isomer_DH_CS"/>
</dbReference>
<keyword evidence="2" id="KW-0520">NAD</keyword>
<evidence type="ECO:0000256" key="1">
    <source>
        <dbReference type="ARBA" id="ARBA00023002"/>
    </source>
</evidence>
<keyword evidence="5" id="KW-1185">Reference proteome</keyword>
<feature type="domain" description="D-isomer specific 2-hydroxyacid dehydrogenase NAD-binding" evidence="3">
    <location>
        <begin position="101"/>
        <end position="277"/>
    </location>
</feature>
<evidence type="ECO:0000313" key="4">
    <source>
        <dbReference type="EMBL" id="MBO1804962.1"/>
    </source>
</evidence>
<dbReference type="Proteomes" id="UP000664398">
    <property type="component" value="Unassembled WGS sequence"/>
</dbReference>
<protein>
    <submittedName>
        <fullName evidence="4">2-hydroxyacid dehydrogenase</fullName>
    </submittedName>
</protein>
<comment type="caution">
    <text evidence="4">The sequence shown here is derived from an EMBL/GenBank/DDBJ whole genome shotgun (WGS) entry which is preliminary data.</text>
</comment>
<evidence type="ECO:0000313" key="5">
    <source>
        <dbReference type="Proteomes" id="UP000664398"/>
    </source>
</evidence>
<accession>A0A939LYX1</accession>
<dbReference type="PROSITE" id="PS00671">
    <property type="entry name" value="D_2_HYDROXYACID_DH_3"/>
    <property type="match status" value="1"/>
</dbReference>
<reference evidence="4" key="1">
    <citation type="submission" date="2021-03" db="EMBL/GenBank/DDBJ databases">
        <title>Leucobacter chromiisoli sp. nov., isolated from chromium-containing soil of chemical plant.</title>
        <authorList>
            <person name="Xu Z."/>
        </authorList>
    </citation>
    <scope>NUCLEOTIDE SEQUENCE</scope>
    <source>
        <strain evidence="4">A2</strain>
    </source>
</reference>
<dbReference type="CDD" id="cd12166">
    <property type="entry name" value="2-Hacid_dh_7"/>
    <property type="match status" value="1"/>
</dbReference>
<dbReference type="Pfam" id="PF02826">
    <property type="entry name" value="2-Hacid_dh_C"/>
    <property type="match status" value="1"/>
</dbReference>
<dbReference type="InterPro" id="IPR036291">
    <property type="entry name" value="NAD(P)-bd_dom_sf"/>
</dbReference>
<evidence type="ECO:0000256" key="2">
    <source>
        <dbReference type="ARBA" id="ARBA00023027"/>
    </source>
</evidence>
<dbReference type="GO" id="GO:0051287">
    <property type="term" value="F:NAD binding"/>
    <property type="evidence" value="ECO:0007669"/>
    <property type="project" value="InterPro"/>
</dbReference>
<dbReference type="RefSeq" id="WP_208045445.1">
    <property type="nucleotide sequence ID" value="NZ_JAGDYL010000008.1"/>
</dbReference>
<name>A0A939LYX1_9MICO</name>
<dbReference type="EMBL" id="JAGDYL010000008">
    <property type="protein sequence ID" value="MBO1804962.1"/>
    <property type="molecule type" value="Genomic_DNA"/>
</dbReference>
<sequence>MPDLVVSLPTDPGLRESLEGAPGVEFVTWDLDGPAPVDRIDIAVPPYWGGARRLSRLGEVEVGLVQWQSIGYNGVDRHLPEGLPFANAATVHETSTAELALALTLAAQRGLPEFVRAGDEHRWQLRSFPSLADRRVLLVGYGGVGKAIEARLSGFEVEVTRVARSAREERNLAGETVSVHAFSELRDCLVGAEVVILAVPLTPETQHLIDGDALAAMPDGALLVNVARGPVVDTDALVAELRSGRLRAALDVTDPEPLPEDHPLWDCPGVLVTPHVGGDSSAMLPRMVALIRRQIDRMRAGEAPENLVLGG</sequence>
<organism evidence="4 5">
    <name type="scientific">Leucobacter ruminantium</name>
    <dbReference type="NCBI Taxonomy" id="1289170"/>
    <lineage>
        <taxon>Bacteria</taxon>
        <taxon>Bacillati</taxon>
        <taxon>Actinomycetota</taxon>
        <taxon>Actinomycetes</taxon>
        <taxon>Micrococcales</taxon>
        <taxon>Microbacteriaceae</taxon>
        <taxon>Leucobacter</taxon>
    </lineage>
</organism>
<evidence type="ECO:0000259" key="3">
    <source>
        <dbReference type="Pfam" id="PF02826"/>
    </source>
</evidence>
<dbReference type="PANTHER" id="PTHR43333:SF1">
    <property type="entry name" value="D-ISOMER SPECIFIC 2-HYDROXYACID DEHYDROGENASE NAD-BINDING DOMAIN-CONTAINING PROTEIN"/>
    <property type="match status" value="1"/>
</dbReference>
<dbReference type="Gene3D" id="3.40.50.720">
    <property type="entry name" value="NAD(P)-binding Rossmann-like Domain"/>
    <property type="match status" value="2"/>
</dbReference>
<dbReference type="PANTHER" id="PTHR43333">
    <property type="entry name" value="2-HACID_DH_C DOMAIN-CONTAINING PROTEIN"/>
    <property type="match status" value="1"/>
</dbReference>
<dbReference type="InterPro" id="IPR006140">
    <property type="entry name" value="D-isomer_DH_NAD-bd"/>
</dbReference>
<proteinExistence type="predicted"/>
<dbReference type="SUPFAM" id="SSF51735">
    <property type="entry name" value="NAD(P)-binding Rossmann-fold domains"/>
    <property type="match status" value="1"/>
</dbReference>
<keyword evidence="1" id="KW-0560">Oxidoreductase</keyword>
<dbReference type="AlphaFoldDB" id="A0A939LYX1"/>
<dbReference type="GO" id="GO:0016616">
    <property type="term" value="F:oxidoreductase activity, acting on the CH-OH group of donors, NAD or NADP as acceptor"/>
    <property type="evidence" value="ECO:0007669"/>
    <property type="project" value="UniProtKB-ARBA"/>
</dbReference>
<gene>
    <name evidence="4" type="ORF">J4H91_06475</name>
</gene>